<accession>A0A084VM74</accession>
<dbReference type="EMBL" id="KE524975">
    <property type="protein sequence ID" value="KFB39068.1"/>
    <property type="molecule type" value="Genomic_DNA"/>
</dbReference>
<dbReference type="EMBL" id="ATLV01014581">
    <property type="status" value="NOT_ANNOTATED_CDS"/>
    <property type="molecule type" value="Genomic_DNA"/>
</dbReference>
<evidence type="ECO:0000313" key="2">
    <source>
        <dbReference type="EMBL" id="KFB39068.1"/>
    </source>
</evidence>
<proteinExistence type="predicted"/>
<keyword evidence="4" id="KW-1185">Reference proteome</keyword>
<reference evidence="2 4" key="1">
    <citation type="journal article" date="2014" name="BMC Genomics">
        <title>Genome sequence of Anopheles sinensis provides insight into genetics basis of mosquito competence for malaria parasites.</title>
        <authorList>
            <person name="Zhou D."/>
            <person name="Zhang D."/>
            <person name="Ding G."/>
            <person name="Shi L."/>
            <person name="Hou Q."/>
            <person name="Ye Y."/>
            <person name="Xu Y."/>
            <person name="Zhou H."/>
            <person name="Xiong C."/>
            <person name="Li S."/>
            <person name="Yu J."/>
            <person name="Hong S."/>
            <person name="Yu X."/>
            <person name="Zou P."/>
            <person name="Chen C."/>
            <person name="Chang X."/>
            <person name="Wang W."/>
            <person name="Lv Y."/>
            <person name="Sun Y."/>
            <person name="Ma L."/>
            <person name="Shen B."/>
            <person name="Zhu C."/>
        </authorList>
    </citation>
    <scope>NUCLEOTIDE SEQUENCE [LARGE SCALE GENOMIC DNA]</scope>
</reference>
<dbReference type="VEuPathDB" id="VectorBase:ASIC006391"/>
<gene>
    <name evidence="2" type="ORF">ZHAS_00006391</name>
</gene>
<dbReference type="Proteomes" id="UP000030765">
    <property type="component" value="Unassembled WGS sequence"/>
</dbReference>
<evidence type="ECO:0000313" key="3">
    <source>
        <dbReference type="EnsemblMetazoa" id="ASIC006391-PA"/>
    </source>
</evidence>
<sequence>MHTHGDSRRKHGGTEQKTGPQTGGTETVIARQREIDLSGSERHVRTLHSTHRTNPPPTFRVLVGTHDGMPPWPERNEK</sequence>
<feature type="region of interest" description="Disordered" evidence="1">
    <location>
        <begin position="45"/>
        <end position="78"/>
    </location>
</feature>
<organism evidence="2">
    <name type="scientific">Anopheles sinensis</name>
    <name type="common">Mosquito</name>
    <dbReference type="NCBI Taxonomy" id="74873"/>
    <lineage>
        <taxon>Eukaryota</taxon>
        <taxon>Metazoa</taxon>
        <taxon>Ecdysozoa</taxon>
        <taxon>Arthropoda</taxon>
        <taxon>Hexapoda</taxon>
        <taxon>Insecta</taxon>
        <taxon>Pterygota</taxon>
        <taxon>Neoptera</taxon>
        <taxon>Endopterygota</taxon>
        <taxon>Diptera</taxon>
        <taxon>Nematocera</taxon>
        <taxon>Culicoidea</taxon>
        <taxon>Culicidae</taxon>
        <taxon>Anophelinae</taxon>
        <taxon>Anopheles</taxon>
    </lineage>
</organism>
<protein>
    <submittedName>
        <fullName evidence="2 3">MHC class II antigen beta</fullName>
    </submittedName>
</protein>
<evidence type="ECO:0000256" key="1">
    <source>
        <dbReference type="SAM" id="MobiDB-lite"/>
    </source>
</evidence>
<reference evidence="3" key="2">
    <citation type="submission" date="2020-05" db="UniProtKB">
        <authorList>
            <consortium name="EnsemblMetazoa"/>
        </authorList>
    </citation>
    <scope>IDENTIFICATION</scope>
</reference>
<name>A0A084VM74_ANOSI</name>
<dbReference type="EnsemblMetazoa" id="ASIC006391-RA">
    <property type="protein sequence ID" value="ASIC006391-PA"/>
    <property type="gene ID" value="ASIC006391"/>
</dbReference>
<feature type="region of interest" description="Disordered" evidence="1">
    <location>
        <begin position="1"/>
        <end position="29"/>
    </location>
</feature>
<dbReference type="AlphaFoldDB" id="A0A084VM74"/>
<feature type="compositionally biased region" description="Polar residues" evidence="1">
    <location>
        <begin position="15"/>
        <end position="25"/>
    </location>
</feature>
<evidence type="ECO:0000313" key="4">
    <source>
        <dbReference type="Proteomes" id="UP000030765"/>
    </source>
</evidence>